<dbReference type="Proteomes" id="UP001162162">
    <property type="component" value="Unassembled WGS sequence"/>
</dbReference>
<evidence type="ECO:0000313" key="2">
    <source>
        <dbReference type="Proteomes" id="UP001162162"/>
    </source>
</evidence>
<dbReference type="EMBL" id="JAPWTK010000044">
    <property type="protein sequence ID" value="KAJ8954771.1"/>
    <property type="molecule type" value="Genomic_DNA"/>
</dbReference>
<reference evidence="1" key="1">
    <citation type="journal article" date="2023" name="Insect Mol. Biol.">
        <title>Genome sequencing provides insights into the evolution of gene families encoding plant cell wall-degrading enzymes in longhorned beetles.</title>
        <authorList>
            <person name="Shin N.R."/>
            <person name="Okamura Y."/>
            <person name="Kirsch R."/>
            <person name="Pauchet Y."/>
        </authorList>
    </citation>
    <scope>NUCLEOTIDE SEQUENCE</scope>
    <source>
        <strain evidence="1">AMC_N1</strain>
    </source>
</reference>
<keyword evidence="2" id="KW-1185">Reference proteome</keyword>
<dbReference type="AlphaFoldDB" id="A0AAV8YVI2"/>
<accession>A0AAV8YVI2</accession>
<name>A0AAV8YVI2_9CUCU</name>
<protein>
    <submittedName>
        <fullName evidence="1">Uncharacterized protein</fullName>
    </submittedName>
</protein>
<organism evidence="1 2">
    <name type="scientific">Aromia moschata</name>
    <dbReference type="NCBI Taxonomy" id="1265417"/>
    <lineage>
        <taxon>Eukaryota</taxon>
        <taxon>Metazoa</taxon>
        <taxon>Ecdysozoa</taxon>
        <taxon>Arthropoda</taxon>
        <taxon>Hexapoda</taxon>
        <taxon>Insecta</taxon>
        <taxon>Pterygota</taxon>
        <taxon>Neoptera</taxon>
        <taxon>Endopterygota</taxon>
        <taxon>Coleoptera</taxon>
        <taxon>Polyphaga</taxon>
        <taxon>Cucujiformia</taxon>
        <taxon>Chrysomeloidea</taxon>
        <taxon>Cerambycidae</taxon>
        <taxon>Cerambycinae</taxon>
        <taxon>Callichromatini</taxon>
        <taxon>Aromia</taxon>
    </lineage>
</organism>
<gene>
    <name evidence="1" type="ORF">NQ318_014880</name>
</gene>
<sequence length="215" mass="24699">MNIDDPDSLLDMTSKIEEQMGRTYIFPFFSWPGIAARIDAVPDLARISDVHRGAMSLSDTQIIEILILLGFGDKTRTQKQVCEIFNTEYPDRRISQSTFSRTENKFGEIGNVTDIPKSGMKRLLDDEQKLDILLDVQDNSHKPTTQKNFSNASIIVKKQRAPSLNIRFKLFFCSVSCSVLYLAEVPELRQSWMFNDEASWNKMKDLIKLGRNQLR</sequence>
<comment type="caution">
    <text evidence="1">The sequence shown here is derived from an EMBL/GenBank/DDBJ whole genome shotgun (WGS) entry which is preliminary data.</text>
</comment>
<evidence type="ECO:0000313" key="1">
    <source>
        <dbReference type="EMBL" id="KAJ8954771.1"/>
    </source>
</evidence>
<proteinExistence type="predicted"/>